<dbReference type="PANTHER" id="PTHR14226">
    <property type="entry name" value="NEUROPATHY TARGET ESTERASE/SWISS CHEESE D.MELANOGASTER"/>
    <property type="match status" value="1"/>
</dbReference>
<name>A0AAP2D8J5_9BACT</name>
<evidence type="ECO:0000256" key="5">
    <source>
        <dbReference type="SAM" id="Phobius"/>
    </source>
</evidence>
<keyword evidence="5" id="KW-0472">Membrane</keyword>
<feature type="active site" description="Nucleophile" evidence="4">
    <location>
        <position position="45"/>
    </location>
</feature>
<keyword evidence="5" id="KW-1133">Transmembrane helix</keyword>
<accession>A0AAP2D8J5</accession>
<dbReference type="AlphaFoldDB" id="A0AAP2D8J5"/>
<evidence type="ECO:0000313" key="7">
    <source>
        <dbReference type="EMBL" id="MBT1687393.1"/>
    </source>
</evidence>
<feature type="domain" description="PNPLA" evidence="6">
    <location>
        <begin position="10"/>
        <end position="254"/>
    </location>
</feature>
<reference evidence="7 8" key="1">
    <citation type="submission" date="2021-05" db="EMBL/GenBank/DDBJ databases">
        <title>A Polyphasic approach of four new species of the genus Ohtaekwangia: Ohtaekwangia histidinii sp. nov., Ohtaekwangia cretensis sp. nov., Ohtaekwangia indiensis sp. nov., Ohtaekwangia reichenbachii sp. nov. from diverse environment.</title>
        <authorList>
            <person name="Octaviana S."/>
        </authorList>
    </citation>
    <scope>NUCLEOTIDE SEQUENCE [LARGE SCALE GENOMIC DNA]</scope>
    <source>
        <strain evidence="7 8">PWU37</strain>
    </source>
</reference>
<dbReference type="Pfam" id="PF01734">
    <property type="entry name" value="Patatin"/>
    <property type="match status" value="1"/>
</dbReference>
<evidence type="ECO:0000256" key="4">
    <source>
        <dbReference type="PROSITE-ProRule" id="PRU01161"/>
    </source>
</evidence>
<protein>
    <submittedName>
        <fullName evidence="7">Patatin-like phospholipase family protein</fullName>
    </submittedName>
</protein>
<keyword evidence="2 4" id="KW-0442">Lipid degradation</keyword>
<keyword evidence="8" id="KW-1185">Reference proteome</keyword>
<evidence type="ECO:0000259" key="6">
    <source>
        <dbReference type="PROSITE" id="PS51635"/>
    </source>
</evidence>
<dbReference type="PANTHER" id="PTHR14226:SF78">
    <property type="entry name" value="SLR0060 PROTEIN"/>
    <property type="match status" value="1"/>
</dbReference>
<dbReference type="InterPro" id="IPR002641">
    <property type="entry name" value="PNPLA_dom"/>
</dbReference>
<dbReference type="Proteomes" id="UP001319180">
    <property type="component" value="Unassembled WGS sequence"/>
</dbReference>
<dbReference type="InterPro" id="IPR016035">
    <property type="entry name" value="Acyl_Trfase/lysoPLipase"/>
</dbReference>
<evidence type="ECO:0000256" key="3">
    <source>
        <dbReference type="ARBA" id="ARBA00023098"/>
    </source>
</evidence>
<proteinExistence type="predicted"/>
<dbReference type="GO" id="GO:0016042">
    <property type="term" value="P:lipid catabolic process"/>
    <property type="evidence" value="ECO:0007669"/>
    <property type="project" value="UniProtKB-UniRule"/>
</dbReference>
<evidence type="ECO:0000313" key="8">
    <source>
        <dbReference type="Proteomes" id="UP001319180"/>
    </source>
</evidence>
<gene>
    <name evidence="7" type="ORF">KK078_12555</name>
</gene>
<comment type="caution">
    <text evidence="4">Lacks conserved residue(s) required for the propagation of feature annotation.</text>
</comment>
<comment type="caution">
    <text evidence="7">The sequence shown here is derived from an EMBL/GenBank/DDBJ whole genome shotgun (WGS) entry which is preliminary data.</text>
</comment>
<feature type="transmembrane region" description="Helical" evidence="5">
    <location>
        <begin position="81"/>
        <end position="105"/>
    </location>
</feature>
<dbReference type="EMBL" id="JAHESC010000016">
    <property type="protein sequence ID" value="MBT1687393.1"/>
    <property type="molecule type" value="Genomic_DNA"/>
</dbReference>
<organism evidence="7 8">
    <name type="scientific">Dawidia soli</name>
    <dbReference type="NCBI Taxonomy" id="2782352"/>
    <lineage>
        <taxon>Bacteria</taxon>
        <taxon>Pseudomonadati</taxon>
        <taxon>Bacteroidota</taxon>
        <taxon>Cytophagia</taxon>
        <taxon>Cytophagales</taxon>
        <taxon>Chryseotaleaceae</taxon>
        <taxon>Dawidia</taxon>
    </lineage>
</organism>
<keyword evidence="5" id="KW-0812">Transmembrane</keyword>
<dbReference type="GO" id="GO:0016787">
    <property type="term" value="F:hydrolase activity"/>
    <property type="evidence" value="ECO:0007669"/>
    <property type="project" value="UniProtKB-UniRule"/>
</dbReference>
<keyword evidence="3 4" id="KW-0443">Lipid metabolism</keyword>
<evidence type="ECO:0000256" key="2">
    <source>
        <dbReference type="ARBA" id="ARBA00022963"/>
    </source>
</evidence>
<sequence>MFQNKRIGLALSGGGYRAAAFHLGVLQKLHELKVLPNVDVLSTISGGSITGAYYCLAKKDYKTFETEMIQRLSTQSVIRRVIFSWVFIRSVLLVLFFLAAAGYLLYTPYPWLSFVALSIFLWVSMKFQFQIFPASKAVEDAYKKIFYEGKTLKDLDDKMPVIAMGSSNIQTGRPFTFAKKKMGDTSYTYAKGQRTEVFLPGDFPIARAVTASSCVPFAFSPVTIAPEFIIGDHKVDPQLIDGGVYDNQGAHKLTHPESEYACDLIIVSDAGNRMFQHTYKNTIALLVRTVDVFMARIKNFQMTKNLYSQGAQRPFHIAYLGLSWDLTRSIQGFINAMVENNVPTATLDAHALKSEWRANPEDHRKDIDAHLSSRVKFKEIMARNLTQDNMKIAQSVSTNLTALSDEQIECLMTHAANMAEIQIRLYLPELIVGETGEAPAGENLNSDHGTGN</sequence>
<feature type="short sequence motif" description="DGA/G" evidence="4">
    <location>
        <begin position="241"/>
        <end position="243"/>
    </location>
</feature>
<dbReference type="RefSeq" id="WP_254090622.1">
    <property type="nucleotide sequence ID" value="NZ_JAHESC010000016.1"/>
</dbReference>
<dbReference type="PROSITE" id="PS51635">
    <property type="entry name" value="PNPLA"/>
    <property type="match status" value="1"/>
</dbReference>
<evidence type="ECO:0000256" key="1">
    <source>
        <dbReference type="ARBA" id="ARBA00022801"/>
    </source>
</evidence>
<feature type="active site" description="Proton acceptor" evidence="4">
    <location>
        <position position="241"/>
    </location>
</feature>
<keyword evidence="1 4" id="KW-0378">Hydrolase</keyword>
<dbReference type="SUPFAM" id="SSF52151">
    <property type="entry name" value="FabD/lysophospholipase-like"/>
    <property type="match status" value="1"/>
</dbReference>
<dbReference type="Gene3D" id="3.40.1090.10">
    <property type="entry name" value="Cytosolic phospholipase A2 catalytic domain"/>
    <property type="match status" value="2"/>
</dbReference>
<dbReference type="InterPro" id="IPR050301">
    <property type="entry name" value="NTE"/>
</dbReference>